<dbReference type="Proteomes" id="UP000017842">
    <property type="component" value="Unassembled WGS sequence"/>
</dbReference>
<evidence type="ECO:0000313" key="1">
    <source>
        <dbReference type="EMBL" id="ESS73554.1"/>
    </source>
</evidence>
<accession>V5C0G7</accession>
<sequence>MSLQVNRNQTKRPNLKYTLEFKQDAAKLVKRLMVTALKWIAL</sequence>
<protein>
    <submittedName>
        <fullName evidence="1">Uncharacterized protein</fullName>
    </submittedName>
</protein>
<name>V5C0G7_9GAMM</name>
<comment type="caution">
    <text evidence="1">The sequence shown here is derived from an EMBL/GenBank/DDBJ whole genome shotgun (WGS) entry which is preliminary data.</text>
</comment>
<evidence type="ECO:0000313" key="2">
    <source>
        <dbReference type="Proteomes" id="UP000017842"/>
    </source>
</evidence>
<proteinExistence type="predicted"/>
<organism evidence="1 2">
    <name type="scientific">Methyloglobulus morosus KoM1</name>
    <dbReference type="NCBI Taxonomy" id="1116472"/>
    <lineage>
        <taxon>Bacteria</taxon>
        <taxon>Pseudomonadati</taxon>
        <taxon>Pseudomonadota</taxon>
        <taxon>Gammaproteobacteria</taxon>
        <taxon>Methylococcales</taxon>
        <taxon>Methylococcaceae</taxon>
        <taxon>Methyloglobulus</taxon>
    </lineage>
</organism>
<gene>
    <name evidence="1" type="ORF">MGMO_17c00190</name>
</gene>
<dbReference type="STRING" id="1116472.MGMO_17c00190"/>
<keyword evidence="2" id="KW-1185">Reference proteome</keyword>
<dbReference type="AlphaFoldDB" id="V5C0G7"/>
<reference evidence="1 2" key="1">
    <citation type="journal article" date="2013" name="Genome Announc.">
        <title>Draft Genome Sequence of the Methanotrophic Gammaproteobacterium Methyloglobulus morosus DSM 22980 Strain KoM1.</title>
        <authorList>
            <person name="Poehlein A."/>
            <person name="Deutzmann J.S."/>
            <person name="Daniel R."/>
            <person name="Simeonova D.D."/>
        </authorList>
    </citation>
    <scope>NUCLEOTIDE SEQUENCE [LARGE SCALE GENOMIC DNA]</scope>
    <source>
        <strain evidence="1 2">KoM1</strain>
    </source>
</reference>
<dbReference type="EMBL" id="AYLO01000017">
    <property type="protein sequence ID" value="ESS73554.1"/>
    <property type="molecule type" value="Genomic_DNA"/>
</dbReference>